<reference evidence="3" key="1">
    <citation type="journal article" date="2016" name="Front. Microbiol.">
        <title>Molecular Keys to the Janthinobacterium and Duganella spp. Interaction with the Plant Pathogen Fusarium graminearum.</title>
        <authorList>
            <person name="Haack F.S."/>
            <person name="Poehlein A."/>
            <person name="Kroger C."/>
            <person name="Voigt C.A."/>
            <person name="Piepenbring M."/>
            <person name="Bode H.B."/>
            <person name="Daniel R."/>
            <person name="Schafer W."/>
            <person name="Streit W.R."/>
        </authorList>
    </citation>
    <scope>NUCLEOTIDE SEQUENCE [LARGE SCALE GENOMIC DNA]</scope>
    <source>
        <strain evidence="3">T54</strain>
    </source>
</reference>
<dbReference type="OrthoDB" id="9788332at2"/>
<gene>
    <name evidence="2" type="ORF">DUPY_21980</name>
</gene>
<name>A0A1E7WP46_9BURK</name>
<sequence length="141" mass="14428">MPCQNLFAALFVTLVAAVTPVANAADLAIVVEGVASADGRVMVALFDSAATFRRKPVRALVAPAAVGTVRLDAKDLAPGDYAYVVYHDANANNALDMNAVGMPVEDFAFSNNAMGQGGAPGFDAARFALSAAGAIVTVNLR</sequence>
<feature type="signal peptide" evidence="1">
    <location>
        <begin position="1"/>
        <end position="24"/>
    </location>
</feature>
<keyword evidence="1" id="KW-0732">Signal</keyword>
<accession>A0A1E7WP46</accession>
<dbReference type="RefSeq" id="WP_070247983.1">
    <property type="nucleotide sequence ID" value="NZ_LROM01000081.1"/>
</dbReference>
<protein>
    <recommendedName>
        <fullName evidence="4">DUF2141 domain-containing protein</fullName>
    </recommendedName>
</protein>
<evidence type="ECO:0000313" key="3">
    <source>
        <dbReference type="Proteomes" id="UP000175989"/>
    </source>
</evidence>
<dbReference type="EMBL" id="LROM01000081">
    <property type="protein sequence ID" value="OFA00914.1"/>
    <property type="molecule type" value="Genomic_DNA"/>
</dbReference>
<keyword evidence="3" id="KW-1185">Reference proteome</keyword>
<dbReference type="Proteomes" id="UP000175989">
    <property type="component" value="Unassembled WGS sequence"/>
</dbReference>
<dbReference type="Pfam" id="PF09912">
    <property type="entry name" value="DUF2141"/>
    <property type="match status" value="1"/>
</dbReference>
<evidence type="ECO:0000256" key="1">
    <source>
        <dbReference type="SAM" id="SignalP"/>
    </source>
</evidence>
<feature type="chain" id="PRO_5009207423" description="DUF2141 domain-containing protein" evidence="1">
    <location>
        <begin position="25"/>
        <end position="141"/>
    </location>
</feature>
<evidence type="ECO:0008006" key="4">
    <source>
        <dbReference type="Google" id="ProtNLM"/>
    </source>
</evidence>
<proteinExistence type="predicted"/>
<dbReference type="InterPro" id="IPR018673">
    <property type="entry name" value="DUF2141"/>
</dbReference>
<dbReference type="PATRIC" id="fig|762836.4.peg.2276"/>
<dbReference type="AlphaFoldDB" id="A0A1E7WP46"/>
<evidence type="ECO:0000313" key="2">
    <source>
        <dbReference type="EMBL" id="OFA00914.1"/>
    </source>
</evidence>
<comment type="caution">
    <text evidence="2">The sequence shown here is derived from an EMBL/GenBank/DDBJ whole genome shotgun (WGS) entry which is preliminary data.</text>
</comment>
<organism evidence="2 3">
    <name type="scientific">Duganella phyllosphaerae</name>
    <dbReference type="NCBI Taxonomy" id="762836"/>
    <lineage>
        <taxon>Bacteria</taxon>
        <taxon>Pseudomonadati</taxon>
        <taxon>Pseudomonadota</taxon>
        <taxon>Betaproteobacteria</taxon>
        <taxon>Burkholderiales</taxon>
        <taxon>Oxalobacteraceae</taxon>
        <taxon>Telluria group</taxon>
        <taxon>Duganella</taxon>
    </lineage>
</organism>